<evidence type="ECO:0000256" key="9">
    <source>
        <dbReference type="SAM" id="Phobius"/>
    </source>
</evidence>
<evidence type="ECO:0000256" key="8">
    <source>
        <dbReference type="ARBA" id="ARBA00038435"/>
    </source>
</evidence>
<feature type="transmembrane region" description="Helical" evidence="9">
    <location>
        <begin position="412"/>
        <end position="430"/>
    </location>
</feature>
<feature type="domain" description="Na+/H+ antiporter NhaC-like C-terminal" evidence="10">
    <location>
        <begin position="24"/>
        <end position="212"/>
    </location>
</feature>
<feature type="transmembrane region" description="Helical" evidence="9">
    <location>
        <begin position="12"/>
        <end position="33"/>
    </location>
</feature>
<feature type="domain" description="Na+/H+ antiporter NhaC-like C-terminal" evidence="10">
    <location>
        <begin position="242"/>
        <end position="429"/>
    </location>
</feature>
<dbReference type="RefSeq" id="WP_183307004.1">
    <property type="nucleotide sequence ID" value="NZ_JACIEP010000006.1"/>
</dbReference>
<comment type="caution">
    <text evidence="11">The sequence shown here is derived from an EMBL/GenBank/DDBJ whole genome shotgun (WGS) entry which is preliminary data.</text>
</comment>
<dbReference type="InterPro" id="IPR052180">
    <property type="entry name" value="NhaC_Na-H+_Antiporter"/>
</dbReference>
<gene>
    <name evidence="11" type="ORF">GGR21_001990</name>
</gene>
<dbReference type="Pfam" id="PF03553">
    <property type="entry name" value="Na_H_antiporter"/>
    <property type="match status" value="2"/>
</dbReference>
<accession>A0A840CN25</accession>
<feature type="transmembrane region" description="Helical" evidence="9">
    <location>
        <begin position="197"/>
        <end position="216"/>
    </location>
</feature>
<feature type="transmembrane region" description="Helical" evidence="9">
    <location>
        <begin position="332"/>
        <end position="355"/>
    </location>
</feature>
<proteinExistence type="inferred from homology"/>
<feature type="transmembrane region" description="Helical" evidence="9">
    <location>
        <begin position="236"/>
        <end position="269"/>
    </location>
</feature>
<dbReference type="InterPro" id="IPR018461">
    <property type="entry name" value="Na/H_Antiport_NhaC-like_C"/>
</dbReference>
<dbReference type="Proteomes" id="UP000555103">
    <property type="component" value="Unassembled WGS sequence"/>
</dbReference>
<evidence type="ECO:0000256" key="1">
    <source>
        <dbReference type="ARBA" id="ARBA00004651"/>
    </source>
</evidence>
<keyword evidence="4" id="KW-1003">Cell membrane</keyword>
<dbReference type="PANTHER" id="PTHR33451:SF5">
    <property type="entry name" value="NA+_H+ ANTIPORTER"/>
    <property type="match status" value="1"/>
</dbReference>
<comment type="similarity">
    <text evidence="8">Belongs to the NhaC Na(+)/H(+) (TC 2.A.35) antiporter family.</text>
</comment>
<sequence length="435" mass="46762">MDNKYRRWYNSKAWALMPLAVFFLLYVLTFIFTGDLYKMPVSVAFLTASVVAVLYSKGGKLSNRITQFCRGAANETIMLMVVIFILAGAFAGTAKAMGAVDATVNMMLYLLPQKTILASIFIAACFISMSMGTSTGTIAALAPIAVGVSSQAGIDLPLMLGIVVGGAMFGDNLSFISDTTIVATRTQGCKMQDKFKVNIRIVFPVVLIVLGIYIYQGLELMGGTSVTADQVEWLKVVPYLVVLITALTGANVMVVLALGIILSGIVGLYTGGFGVWEWTSAISNGIVVDMGELIIVTLLAGGMFELVRFNGGIDWLIEKMTRNIRSKRSAEFSIAGLISFTNLCTANNTIALIICGPIAKNISDKFGLDGRKIASLLDTFSCFIQGLIPYGAQLLIAAGLAKVNPIEIIPNLYYPFLIGIAAIASILFRYPRKYA</sequence>
<keyword evidence="2" id="KW-0813">Transport</keyword>
<protein>
    <submittedName>
        <fullName evidence="11">Na+/H+ antiporter NhaC</fullName>
    </submittedName>
</protein>
<feature type="transmembrane region" description="Helical" evidence="9">
    <location>
        <begin position="281"/>
        <end position="304"/>
    </location>
</feature>
<evidence type="ECO:0000256" key="6">
    <source>
        <dbReference type="ARBA" id="ARBA00022989"/>
    </source>
</evidence>
<dbReference type="GO" id="GO:0005886">
    <property type="term" value="C:plasma membrane"/>
    <property type="evidence" value="ECO:0007669"/>
    <property type="project" value="UniProtKB-SubCell"/>
</dbReference>
<dbReference type="GO" id="GO:0015297">
    <property type="term" value="F:antiporter activity"/>
    <property type="evidence" value="ECO:0007669"/>
    <property type="project" value="UniProtKB-KW"/>
</dbReference>
<evidence type="ECO:0000259" key="10">
    <source>
        <dbReference type="Pfam" id="PF03553"/>
    </source>
</evidence>
<evidence type="ECO:0000313" key="11">
    <source>
        <dbReference type="EMBL" id="MBB4036089.1"/>
    </source>
</evidence>
<organism evidence="11 12">
    <name type="scientific">Dysgonomonas hofstadii</name>
    <dbReference type="NCBI Taxonomy" id="637886"/>
    <lineage>
        <taxon>Bacteria</taxon>
        <taxon>Pseudomonadati</taxon>
        <taxon>Bacteroidota</taxon>
        <taxon>Bacteroidia</taxon>
        <taxon>Bacteroidales</taxon>
        <taxon>Dysgonomonadaceae</taxon>
        <taxon>Dysgonomonas</taxon>
    </lineage>
</organism>
<feature type="transmembrane region" description="Helical" evidence="9">
    <location>
        <begin position="158"/>
        <end position="176"/>
    </location>
</feature>
<keyword evidence="6 9" id="KW-1133">Transmembrane helix</keyword>
<keyword evidence="7 9" id="KW-0472">Membrane</keyword>
<evidence type="ECO:0000256" key="5">
    <source>
        <dbReference type="ARBA" id="ARBA00022692"/>
    </source>
</evidence>
<reference evidence="11 12" key="1">
    <citation type="submission" date="2020-08" db="EMBL/GenBank/DDBJ databases">
        <title>Genomic Encyclopedia of Type Strains, Phase IV (KMG-IV): sequencing the most valuable type-strain genomes for metagenomic binning, comparative biology and taxonomic classification.</title>
        <authorList>
            <person name="Goeker M."/>
        </authorList>
    </citation>
    <scope>NUCLEOTIDE SEQUENCE [LARGE SCALE GENOMIC DNA]</scope>
    <source>
        <strain evidence="11 12">DSM 104969</strain>
    </source>
</reference>
<evidence type="ECO:0000256" key="7">
    <source>
        <dbReference type="ARBA" id="ARBA00023136"/>
    </source>
</evidence>
<evidence type="ECO:0000313" key="12">
    <source>
        <dbReference type="Proteomes" id="UP000555103"/>
    </source>
</evidence>
<keyword evidence="3" id="KW-0050">Antiport</keyword>
<evidence type="ECO:0000256" key="2">
    <source>
        <dbReference type="ARBA" id="ARBA00022448"/>
    </source>
</evidence>
<dbReference type="AlphaFoldDB" id="A0A840CN25"/>
<dbReference type="EMBL" id="JACIEP010000006">
    <property type="protein sequence ID" value="MBB4036089.1"/>
    <property type="molecule type" value="Genomic_DNA"/>
</dbReference>
<keyword evidence="12" id="KW-1185">Reference proteome</keyword>
<feature type="transmembrane region" description="Helical" evidence="9">
    <location>
        <begin position="77"/>
        <end position="94"/>
    </location>
</feature>
<dbReference type="PANTHER" id="PTHR33451">
    <property type="entry name" value="MALATE-2H(+)/NA(+)-LACTATE ANTIPORTER"/>
    <property type="match status" value="1"/>
</dbReference>
<keyword evidence="5 9" id="KW-0812">Transmembrane</keyword>
<comment type="subcellular location">
    <subcellularLocation>
        <location evidence="1">Cell membrane</location>
        <topology evidence="1">Multi-pass membrane protein</topology>
    </subcellularLocation>
</comment>
<evidence type="ECO:0000256" key="3">
    <source>
        <dbReference type="ARBA" id="ARBA00022449"/>
    </source>
</evidence>
<name>A0A840CN25_9BACT</name>
<evidence type="ECO:0000256" key="4">
    <source>
        <dbReference type="ARBA" id="ARBA00022475"/>
    </source>
</evidence>